<feature type="domain" description="Tail specific protease" evidence="1">
    <location>
        <begin position="1"/>
        <end position="139"/>
    </location>
</feature>
<proteinExistence type="predicted"/>
<dbReference type="AlphaFoldDB" id="X1C0D0"/>
<reference evidence="2" key="1">
    <citation type="journal article" date="2014" name="Front. Microbiol.">
        <title>High frequency of phylogenetically diverse reductive dehalogenase-homologous genes in deep subseafloor sedimentary metagenomes.</title>
        <authorList>
            <person name="Kawai M."/>
            <person name="Futagami T."/>
            <person name="Toyoda A."/>
            <person name="Takaki Y."/>
            <person name="Nishi S."/>
            <person name="Hori S."/>
            <person name="Arai W."/>
            <person name="Tsubouchi T."/>
            <person name="Morono Y."/>
            <person name="Uchiyama I."/>
            <person name="Ito T."/>
            <person name="Fujiyama A."/>
            <person name="Inagaki F."/>
            <person name="Takami H."/>
        </authorList>
    </citation>
    <scope>NUCLEOTIDE SEQUENCE</scope>
    <source>
        <strain evidence="2">Expedition CK06-06</strain>
    </source>
</reference>
<sequence>AVIIDLRDNGGGSPFTIQIISSYFLEEYTYLNSFKWRGEDIIKQFWTLRYVPGKKMYDTDLYILTSSRTFSAAEEFTYNLKNLKRATIVGETTGGGAHPGGSRIANDDFLVWVPSGRAINPITKTNWEGKGIEPHISVPRNKALDKAHYTALEKLIENTEDEGKKQRLQWALDGIKAKLEPQKVQEEILKKYVGQYTRGIVTLEGVHLFFKAGPQKFKMIPLSETYFILDGWADVRVEFVFDDKAKEYAIKACFTDGRSDIIKKVKEKK</sequence>
<dbReference type="InterPro" id="IPR029045">
    <property type="entry name" value="ClpP/crotonase-like_dom_sf"/>
</dbReference>
<dbReference type="SUPFAM" id="SSF52096">
    <property type="entry name" value="ClpP/crotonase"/>
    <property type="match status" value="1"/>
</dbReference>
<comment type="caution">
    <text evidence="2">The sequence shown here is derived from an EMBL/GenBank/DDBJ whole genome shotgun (WGS) entry which is preliminary data.</text>
</comment>
<dbReference type="CDD" id="cd07563">
    <property type="entry name" value="Peptidase_S41_IRBP"/>
    <property type="match status" value="1"/>
</dbReference>
<dbReference type="Pfam" id="PF03572">
    <property type="entry name" value="Peptidase_S41"/>
    <property type="match status" value="1"/>
</dbReference>
<evidence type="ECO:0000313" key="2">
    <source>
        <dbReference type="EMBL" id="GAH00712.1"/>
    </source>
</evidence>
<organism evidence="2">
    <name type="scientific">marine sediment metagenome</name>
    <dbReference type="NCBI Taxonomy" id="412755"/>
    <lineage>
        <taxon>unclassified sequences</taxon>
        <taxon>metagenomes</taxon>
        <taxon>ecological metagenomes</taxon>
    </lineage>
</organism>
<feature type="non-terminal residue" evidence="2">
    <location>
        <position position="1"/>
    </location>
</feature>
<evidence type="ECO:0000259" key="1">
    <source>
        <dbReference type="SMART" id="SM00245"/>
    </source>
</evidence>
<protein>
    <recommendedName>
        <fullName evidence="1">Tail specific protease domain-containing protein</fullName>
    </recommendedName>
</protein>
<name>X1C0D0_9ZZZZ</name>
<dbReference type="PANTHER" id="PTHR11261">
    <property type="entry name" value="INTERPHOTORECEPTOR RETINOID-BINDING PROTEIN"/>
    <property type="match status" value="1"/>
</dbReference>
<dbReference type="SMART" id="SM00245">
    <property type="entry name" value="TSPc"/>
    <property type="match status" value="1"/>
</dbReference>
<gene>
    <name evidence="2" type="ORF">S01H4_47619</name>
</gene>
<dbReference type="InterPro" id="IPR005151">
    <property type="entry name" value="Tail-specific_protease"/>
</dbReference>
<dbReference type="PANTHER" id="PTHR11261:SF3">
    <property type="entry name" value="RETINOL-BINDING PROTEIN 3"/>
    <property type="match status" value="1"/>
</dbReference>
<accession>X1C0D0</accession>
<dbReference type="EMBL" id="BART01026756">
    <property type="protein sequence ID" value="GAH00712.1"/>
    <property type="molecule type" value="Genomic_DNA"/>
</dbReference>
<dbReference type="Gene3D" id="3.90.226.10">
    <property type="entry name" value="2-enoyl-CoA Hydratase, Chain A, domain 1"/>
    <property type="match status" value="1"/>
</dbReference>
<dbReference type="GO" id="GO:0008236">
    <property type="term" value="F:serine-type peptidase activity"/>
    <property type="evidence" value="ECO:0007669"/>
    <property type="project" value="InterPro"/>
</dbReference>
<dbReference type="GO" id="GO:0006508">
    <property type="term" value="P:proteolysis"/>
    <property type="evidence" value="ECO:0007669"/>
    <property type="project" value="InterPro"/>
</dbReference>